<feature type="coiled-coil region" evidence="6">
    <location>
        <begin position="198"/>
        <end position="225"/>
    </location>
</feature>
<feature type="compositionally biased region" description="Basic and acidic residues" evidence="7">
    <location>
        <begin position="253"/>
        <end position="262"/>
    </location>
</feature>
<evidence type="ECO:0000256" key="7">
    <source>
        <dbReference type="SAM" id="MobiDB-lite"/>
    </source>
</evidence>
<evidence type="ECO:0000259" key="8">
    <source>
        <dbReference type="PROSITE" id="PS50103"/>
    </source>
</evidence>
<dbReference type="Gene3D" id="6.20.400.10">
    <property type="match status" value="1"/>
</dbReference>
<feature type="region of interest" description="Disordered" evidence="7">
    <location>
        <begin position="252"/>
        <end position="355"/>
    </location>
</feature>
<keyword evidence="9" id="KW-1185">Reference proteome</keyword>
<dbReference type="InterPro" id="IPR036855">
    <property type="entry name" value="Znf_CCCH_sf"/>
</dbReference>
<sequence>MPPKKAAGGPSKKTVEKKKEKIIEDKTFGLKNKKGAKTQKFVQQADRLAAKKKADTDDLKDLNKLLKPVVNMPKVGKDVDPKSIVCAFFKQGMCTKGGKCKFSHDLAVEQKTAKRNLYVDSRDLKKEDENMEEWDVNKLSDVAEKKHGAADRTRTNQTDIVCKYFLEAVENNKYGWFWECPNGSKCIYRHALPPGYVLKKERKKMEELQKQEEISLEELIEKERSALSAQNLVKVTLETFIAWKKKKIREKKQKAAESEKQKRTNFKSGKQEEDDGPEVRAFEIDENTFNDFGDIDEEEEAPTTSQPAEADASGQPGPSNLEINEDLFDDDDLPDMLSDDEDDVCQGKGIEKLKV</sequence>
<accession>A0A1I7YK46</accession>
<dbReference type="InterPro" id="IPR032378">
    <property type="entry name" value="ZC3H15/TMA46_C"/>
</dbReference>
<feature type="zinc finger region" description="C3H1-type" evidence="5">
    <location>
        <begin position="80"/>
        <end position="107"/>
    </location>
</feature>
<dbReference type="PANTHER" id="PTHR12681">
    <property type="entry name" value="ZINC FINGER-CONTAINING PROTEIN P48ZNF"/>
    <property type="match status" value="1"/>
</dbReference>
<dbReference type="Gene3D" id="4.10.1000.10">
    <property type="entry name" value="Zinc finger, CCCH-type"/>
    <property type="match status" value="1"/>
</dbReference>
<evidence type="ECO:0000256" key="6">
    <source>
        <dbReference type="SAM" id="Coils"/>
    </source>
</evidence>
<keyword evidence="3 5" id="KW-0863">Zinc-finger</keyword>
<dbReference type="AlphaFoldDB" id="A0A1I7YK46"/>
<dbReference type="SMART" id="SM00356">
    <property type="entry name" value="ZnF_C3H1"/>
    <property type="match status" value="2"/>
</dbReference>
<feature type="compositionally biased region" description="Acidic residues" evidence="7">
    <location>
        <begin position="284"/>
        <end position="301"/>
    </location>
</feature>
<dbReference type="PANTHER" id="PTHR12681:SF0">
    <property type="entry name" value="ZINC FINGER CCCH DOMAIN-CONTAINING PROTEIN 15"/>
    <property type="match status" value="1"/>
</dbReference>
<evidence type="ECO:0000313" key="10">
    <source>
        <dbReference type="WBParaSite" id="L893_g17237.t1"/>
    </source>
</evidence>
<protein>
    <submittedName>
        <fullName evidence="10">Zinc finger CCCH domain-containing protein 15 homolog</fullName>
    </submittedName>
</protein>
<dbReference type="Pfam" id="PF00642">
    <property type="entry name" value="zf-CCCH"/>
    <property type="match status" value="1"/>
</dbReference>
<comment type="similarity">
    <text evidence="1">Belongs to the ZC3H15/TMA46 family.</text>
</comment>
<dbReference type="Proteomes" id="UP000095287">
    <property type="component" value="Unplaced"/>
</dbReference>
<feature type="domain" description="C3H1-type" evidence="8">
    <location>
        <begin position="156"/>
        <end position="193"/>
    </location>
</feature>
<dbReference type="GO" id="GO:0002181">
    <property type="term" value="P:cytoplasmic translation"/>
    <property type="evidence" value="ECO:0007669"/>
    <property type="project" value="TreeGrafter"/>
</dbReference>
<dbReference type="GO" id="GO:0003729">
    <property type="term" value="F:mRNA binding"/>
    <property type="evidence" value="ECO:0007669"/>
    <property type="project" value="TreeGrafter"/>
</dbReference>
<organism evidence="9 10">
    <name type="scientific">Steinernema glaseri</name>
    <dbReference type="NCBI Taxonomy" id="37863"/>
    <lineage>
        <taxon>Eukaryota</taxon>
        <taxon>Metazoa</taxon>
        <taxon>Ecdysozoa</taxon>
        <taxon>Nematoda</taxon>
        <taxon>Chromadorea</taxon>
        <taxon>Rhabditida</taxon>
        <taxon>Tylenchina</taxon>
        <taxon>Panagrolaimomorpha</taxon>
        <taxon>Strongyloidoidea</taxon>
        <taxon>Steinernematidae</taxon>
        <taxon>Steinernema</taxon>
    </lineage>
</organism>
<feature type="domain" description="C3H1-type" evidence="8">
    <location>
        <begin position="80"/>
        <end position="107"/>
    </location>
</feature>
<proteinExistence type="inferred from homology"/>
<dbReference type="PROSITE" id="PS50103">
    <property type="entry name" value="ZF_C3H1"/>
    <property type="match status" value="2"/>
</dbReference>
<evidence type="ECO:0000256" key="2">
    <source>
        <dbReference type="ARBA" id="ARBA00022723"/>
    </source>
</evidence>
<evidence type="ECO:0000256" key="3">
    <source>
        <dbReference type="ARBA" id="ARBA00022771"/>
    </source>
</evidence>
<dbReference type="GO" id="GO:0005829">
    <property type="term" value="C:cytosol"/>
    <property type="evidence" value="ECO:0007669"/>
    <property type="project" value="TreeGrafter"/>
</dbReference>
<feature type="compositionally biased region" description="Acidic residues" evidence="7">
    <location>
        <begin position="323"/>
        <end position="344"/>
    </location>
</feature>
<dbReference type="SUPFAM" id="SSF90229">
    <property type="entry name" value="CCCH zinc finger"/>
    <property type="match status" value="1"/>
</dbReference>
<dbReference type="WBParaSite" id="L893_g17237.t1">
    <property type="protein sequence ID" value="L893_g17237.t1"/>
    <property type="gene ID" value="L893_g17237"/>
</dbReference>
<keyword evidence="6" id="KW-0175">Coiled coil</keyword>
<feature type="zinc finger region" description="C3H1-type" evidence="5">
    <location>
        <begin position="156"/>
        <end position="193"/>
    </location>
</feature>
<evidence type="ECO:0000256" key="5">
    <source>
        <dbReference type="PROSITE-ProRule" id="PRU00723"/>
    </source>
</evidence>
<dbReference type="GO" id="GO:0008270">
    <property type="term" value="F:zinc ion binding"/>
    <property type="evidence" value="ECO:0007669"/>
    <property type="project" value="UniProtKB-KW"/>
</dbReference>
<dbReference type="InterPro" id="IPR000571">
    <property type="entry name" value="Znf_CCCH"/>
</dbReference>
<evidence type="ECO:0000256" key="1">
    <source>
        <dbReference type="ARBA" id="ARBA00010043"/>
    </source>
</evidence>
<reference evidence="10" key="1">
    <citation type="submission" date="2016-11" db="UniProtKB">
        <authorList>
            <consortium name="WormBaseParasite"/>
        </authorList>
    </citation>
    <scope>IDENTIFICATION</scope>
</reference>
<evidence type="ECO:0000256" key="4">
    <source>
        <dbReference type="ARBA" id="ARBA00022833"/>
    </source>
</evidence>
<keyword evidence="2 5" id="KW-0479">Metal-binding</keyword>
<name>A0A1I7YK46_9BILA</name>
<dbReference type="Pfam" id="PF16543">
    <property type="entry name" value="DFRP_C"/>
    <property type="match status" value="1"/>
</dbReference>
<keyword evidence="4 5" id="KW-0862">Zinc</keyword>
<evidence type="ECO:0000313" key="9">
    <source>
        <dbReference type="Proteomes" id="UP000095287"/>
    </source>
</evidence>